<organism evidence="2 3">
    <name type="scientific">Desulfovibrio psychrotolerans</name>
    <dbReference type="NCBI Taxonomy" id="415242"/>
    <lineage>
        <taxon>Bacteria</taxon>
        <taxon>Pseudomonadati</taxon>
        <taxon>Thermodesulfobacteriota</taxon>
        <taxon>Desulfovibrionia</taxon>
        <taxon>Desulfovibrionales</taxon>
        <taxon>Desulfovibrionaceae</taxon>
        <taxon>Desulfovibrio</taxon>
    </lineage>
</organism>
<keyword evidence="1" id="KW-1133">Transmembrane helix</keyword>
<dbReference type="Proteomes" id="UP000503820">
    <property type="component" value="Unassembled WGS sequence"/>
</dbReference>
<feature type="transmembrane region" description="Helical" evidence="1">
    <location>
        <begin position="16"/>
        <end position="34"/>
    </location>
</feature>
<feature type="transmembrane region" description="Helical" evidence="1">
    <location>
        <begin position="106"/>
        <end position="125"/>
    </location>
</feature>
<dbReference type="AlphaFoldDB" id="A0A7J0BP64"/>
<evidence type="ECO:0000256" key="1">
    <source>
        <dbReference type="SAM" id="Phobius"/>
    </source>
</evidence>
<keyword evidence="1" id="KW-0812">Transmembrane</keyword>
<evidence type="ECO:0000313" key="3">
    <source>
        <dbReference type="Proteomes" id="UP000503820"/>
    </source>
</evidence>
<accession>A0A7J0BP64</accession>
<gene>
    <name evidence="2" type="ORF">DSM19430T_01340</name>
</gene>
<feature type="transmembrane region" description="Helical" evidence="1">
    <location>
        <begin position="67"/>
        <end position="94"/>
    </location>
</feature>
<reference evidence="2 3" key="1">
    <citation type="submission" date="2020-05" db="EMBL/GenBank/DDBJ databases">
        <title>Draft genome sequence of Desulfovibrio psychrotolerans JS1T.</title>
        <authorList>
            <person name="Ueno A."/>
            <person name="Tamazawa S."/>
            <person name="Tamamura S."/>
            <person name="Murakami T."/>
            <person name="Kiyama T."/>
            <person name="Inomata H."/>
            <person name="Amano Y."/>
            <person name="Miyakawa K."/>
            <person name="Tamaki H."/>
            <person name="Naganuma T."/>
            <person name="Kaneko K."/>
        </authorList>
    </citation>
    <scope>NUCLEOTIDE SEQUENCE [LARGE SCALE GENOMIC DNA]</scope>
    <source>
        <strain evidence="2 3">JS1</strain>
    </source>
</reference>
<evidence type="ECO:0000313" key="2">
    <source>
        <dbReference type="EMBL" id="GFM35450.1"/>
    </source>
</evidence>
<protein>
    <submittedName>
        <fullName evidence="2">Uncharacterized protein</fullName>
    </submittedName>
</protein>
<proteinExistence type="predicted"/>
<feature type="transmembrane region" description="Helical" evidence="1">
    <location>
        <begin position="132"/>
        <end position="148"/>
    </location>
</feature>
<keyword evidence="1" id="KW-0472">Membrane</keyword>
<name>A0A7J0BP64_9BACT</name>
<dbReference type="EMBL" id="BLVP01000001">
    <property type="protein sequence ID" value="GFM35450.1"/>
    <property type="molecule type" value="Genomic_DNA"/>
</dbReference>
<sequence>MLLVLGVSRYFGIDQAALLAVPIMISLPAALLSAKVEYWQRRMQASGYNRIIRWGRKGEESDGAGRVILLSLFQILALHVVFLCACLLVLIGTISGMSWYLGHLPAVNGISWFHLWFVAGIGGIMSLRVRRSYALFLAILACVTLLLSL</sequence>
<keyword evidence="3" id="KW-1185">Reference proteome</keyword>
<comment type="caution">
    <text evidence="2">The sequence shown here is derived from an EMBL/GenBank/DDBJ whole genome shotgun (WGS) entry which is preliminary data.</text>
</comment>